<evidence type="ECO:0000313" key="3">
    <source>
        <dbReference type="Proteomes" id="UP001241656"/>
    </source>
</evidence>
<proteinExistence type="predicted"/>
<accession>A0ABY8RH37</accession>
<dbReference type="InterPro" id="IPR018633">
    <property type="entry name" value="DUF2357"/>
</dbReference>
<organism evidence="2 3">
    <name type="scientific">Chryseobacterium gotjawalense</name>
    <dbReference type="NCBI Taxonomy" id="3042315"/>
    <lineage>
        <taxon>Bacteria</taxon>
        <taxon>Pseudomonadati</taxon>
        <taxon>Bacteroidota</taxon>
        <taxon>Flavobacteriia</taxon>
        <taxon>Flavobacteriales</taxon>
        <taxon>Weeksellaceae</taxon>
        <taxon>Chryseobacterium group</taxon>
        <taxon>Chryseobacterium</taxon>
    </lineage>
</organism>
<gene>
    <name evidence="2" type="ORF">QGN23_04315</name>
</gene>
<dbReference type="InterPro" id="IPR007505">
    <property type="entry name" value="PDDEXK_7"/>
</dbReference>
<keyword evidence="3" id="KW-1185">Reference proteome</keyword>
<evidence type="ECO:0000259" key="1">
    <source>
        <dbReference type="Pfam" id="PF09823"/>
    </source>
</evidence>
<dbReference type="Pfam" id="PF04411">
    <property type="entry name" value="PDDEXK_7"/>
    <property type="match status" value="1"/>
</dbReference>
<sequence>MQKDFLQIPLDTLESGLILTIYPEGNAVFREIDILEAEEFSESQFQILEGNCYEYHFNRDNFQLSASISGIVIPSKHHSSSGRIVPNIYVGTLTLDILNTAENIGISKLDIEVLATKFNQKLDKSYRENYRFMLEDITDKCTELLMQINSPVHQTFEIDFDSNHNTVYQRFCFVQSILNNSDFGESVQKVISNPKTNWDEENEISDIRKIRRVTNYALRQIISGTNRVDLPETHSLRNSNINSVPLKINGYRKIENLDTPENRFIKHVLEVFKKFCEECLAVFALKQLSKPIQEAQHLIHNLESQLNHAFFQNINPPTSLKLNSPVLQKRGGYREILSRWLQFDLASKLIWKGGEDVYNAGKKDIASLYEYWLFFTLYDLIKDKFNIQSINFDEQAYKHLIVPTSDGLNVMVKSGKHTALEGIYTKRNRDLKIKFSYNRTFKGGNNYGEAKSGSWTAPLRPDYTLSVWSNAFTEEQAEANESIVHIHFDAKYKITNFYQTVHPNLDGLELEQTLNQEELDERKGTYKNVDLLKMHAYKDAIRRSGGAYILYPGAKEKPFRGFHEIIPGLGAFSVNPSTNKSEINELSRFIDSIIDHLLDRTSQREQLSDETYKIFKEPKSDDNVLHESIPEYINSDKLNPNETFVIVGFYKSKDQLDWILKNNLYNFRTGTDKGSLPLSNENVSAKYLILHGSDELITNKIFQLKTSGPKILSQNNLIKKGYPNPSGELYLVYEIEKEVSEDFQNISIDIRNLSKFESHRNSAKPISVTLTKILKAKIIEL</sequence>
<dbReference type="RefSeq" id="WP_282905793.1">
    <property type="nucleotide sequence ID" value="NZ_CP124855.1"/>
</dbReference>
<dbReference type="Proteomes" id="UP001241656">
    <property type="component" value="Chromosome"/>
</dbReference>
<protein>
    <submittedName>
        <fullName evidence="2">DUF2357 domain-containing protein</fullName>
    </submittedName>
</protein>
<dbReference type="Pfam" id="PF09823">
    <property type="entry name" value="DUF2357"/>
    <property type="match status" value="1"/>
</dbReference>
<reference evidence="2 3" key="1">
    <citation type="submission" date="2023-05" db="EMBL/GenBank/DDBJ databases">
        <title>Genomic insight into Chryseobacterium sp. wdc7 isolated forest soil (Gotjawal).</title>
        <authorList>
            <person name="Park S.-J."/>
        </authorList>
    </citation>
    <scope>NUCLEOTIDE SEQUENCE [LARGE SCALE GENOMIC DNA]</scope>
    <source>
        <strain evidence="3">wdc7</strain>
    </source>
</reference>
<evidence type="ECO:0000313" key="2">
    <source>
        <dbReference type="EMBL" id="WHF52508.1"/>
    </source>
</evidence>
<dbReference type="EMBL" id="CP124855">
    <property type="protein sequence ID" value="WHF52508.1"/>
    <property type="molecule type" value="Genomic_DNA"/>
</dbReference>
<feature type="domain" description="DUF2357" evidence="1">
    <location>
        <begin position="82"/>
        <end position="338"/>
    </location>
</feature>
<name>A0ABY8RH37_9FLAO</name>